<feature type="transmembrane region" description="Helical" evidence="1">
    <location>
        <begin position="178"/>
        <end position="197"/>
    </location>
</feature>
<feature type="transmembrane region" description="Helical" evidence="1">
    <location>
        <begin position="347"/>
        <end position="373"/>
    </location>
</feature>
<reference evidence="2" key="1">
    <citation type="submission" date="2020-05" db="EMBL/GenBank/DDBJ databases">
        <authorList>
            <person name="Chiriac C."/>
            <person name="Salcher M."/>
            <person name="Ghai R."/>
            <person name="Kavagutti S V."/>
        </authorList>
    </citation>
    <scope>NUCLEOTIDE SEQUENCE</scope>
</reference>
<keyword evidence="1" id="KW-1133">Transmembrane helix</keyword>
<feature type="transmembrane region" description="Helical" evidence="1">
    <location>
        <begin position="204"/>
        <end position="225"/>
    </location>
</feature>
<dbReference type="AlphaFoldDB" id="A0A6J5ZMN3"/>
<organism evidence="2">
    <name type="scientific">freshwater metagenome</name>
    <dbReference type="NCBI Taxonomy" id="449393"/>
    <lineage>
        <taxon>unclassified sequences</taxon>
        <taxon>metagenomes</taxon>
        <taxon>ecological metagenomes</taxon>
    </lineage>
</organism>
<dbReference type="PANTHER" id="PTHR41771:SF1">
    <property type="entry name" value="MEMBRANE PROTEIN"/>
    <property type="match status" value="1"/>
</dbReference>
<protein>
    <submittedName>
        <fullName evidence="2">Unannotated protein</fullName>
    </submittedName>
</protein>
<evidence type="ECO:0000313" key="2">
    <source>
        <dbReference type="EMBL" id="CAB4342097.1"/>
    </source>
</evidence>
<sequence length="388" mass="39184">MRALLASTAGRTLTAVAAALLIATVVAMVALWPSKDKTEPSQALGGKTVAAEVQSVALTPCGPAGQRCRELTATISEGPGKGDIAVLTLGPQEATQSVDPGATIRVSTDAQAPAGSAKYGFVDIDRRTPLILLVIAFAIIGVVVARRQGFFAVIGLLCSVALITTFLVPAILAGESPVLVSVVAGMAVMFITLGLTYGLSAQSLAAATGIGICLLLATLLGSLALDSTQLDGRGGEYAQVLSQANVAGISLQGIVLAGMVIGALGVLTDTAVTQASAVMAVRRSNPTLGVRELYHEGFTVGRDHLAATIHTLVMAYVGTLLPLLLVLEAADVGISDALNGQLLAEPLVATIIGSVALMASVPLTTALTAVLAVRVPAEALAGGHEHAH</sequence>
<feature type="transmembrane region" description="Helical" evidence="1">
    <location>
        <begin position="128"/>
        <end position="145"/>
    </location>
</feature>
<accession>A0A6J5ZMN3</accession>
<dbReference type="Pfam" id="PF07907">
    <property type="entry name" value="YibE_F"/>
    <property type="match status" value="1"/>
</dbReference>
<proteinExistence type="predicted"/>
<gene>
    <name evidence="2" type="ORF">UFOPK3522_00689</name>
</gene>
<feature type="transmembrane region" description="Helical" evidence="1">
    <location>
        <begin position="150"/>
        <end position="172"/>
    </location>
</feature>
<dbReference type="PANTHER" id="PTHR41771">
    <property type="entry name" value="MEMBRANE PROTEIN-RELATED"/>
    <property type="match status" value="1"/>
</dbReference>
<feature type="transmembrane region" description="Helical" evidence="1">
    <location>
        <begin position="12"/>
        <end position="32"/>
    </location>
</feature>
<dbReference type="InterPro" id="IPR012507">
    <property type="entry name" value="YibE_F"/>
</dbReference>
<name>A0A6J5ZMN3_9ZZZZ</name>
<keyword evidence="1" id="KW-0812">Transmembrane</keyword>
<feature type="transmembrane region" description="Helical" evidence="1">
    <location>
        <begin position="305"/>
        <end position="327"/>
    </location>
</feature>
<dbReference type="EMBL" id="CAESAO010000045">
    <property type="protein sequence ID" value="CAB4342097.1"/>
    <property type="molecule type" value="Genomic_DNA"/>
</dbReference>
<feature type="transmembrane region" description="Helical" evidence="1">
    <location>
        <begin position="245"/>
        <end position="267"/>
    </location>
</feature>
<keyword evidence="1" id="KW-0472">Membrane</keyword>
<evidence type="ECO:0000256" key="1">
    <source>
        <dbReference type="SAM" id="Phobius"/>
    </source>
</evidence>